<dbReference type="InterPro" id="IPR000569">
    <property type="entry name" value="HECT_dom"/>
</dbReference>
<sequence>MRQIEAFRAGFNQVFDISSLQIFTPEELDYLLCGRREMWKTETLADHIKFDHGYTAKSPAIVNLLEIMGEFTPDQQRAFCQFVTGAPRLPPGGLAVLNPKLTIVRKLSSTAANASSNGNGPSETADDDLPSVMTCANYLKLPPYSTKEIMYKKLLYAINEGQGSFDLS</sequence>
<keyword evidence="5 6" id="KW-0833">Ubl conjugation pathway</keyword>
<dbReference type="Pfam" id="PF00632">
    <property type="entry name" value="HECT"/>
    <property type="match status" value="1"/>
</dbReference>
<evidence type="ECO:0000259" key="7">
    <source>
        <dbReference type="PROSITE" id="PS50237"/>
    </source>
</evidence>
<organism evidence="8">
    <name type="scientific">Lotus japonicus</name>
    <name type="common">Lotus corniculatus var. japonicus</name>
    <dbReference type="NCBI Taxonomy" id="34305"/>
    <lineage>
        <taxon>Eukaryota</taxon>
        <taxon>Viridiplantae</taxon>
        <taxon>Streptophyta</taxon>
        <taxon>Embryophyta</taxon>
        <taxon>Tracheophyta</taxon>
        <taxon>Spermatophyta</taxon>
        <taxon>Magnoliopsida</taxon>
        <taxon>eudicotyledons</taxon>
        <taxon>Gunneridae</taxon>
        <taxon>Pentapetalae</taxon>
        <taxon>rosids</taxon>
        <taxon>fabids</taxon>
        <taxon>Fabales</taxon>
        <taxon>Fabaceae</taxon>
        <taxon>Papilionoideae</taxon>
        <taxon>50 kb inversion clade</taxon>
        <taxon>NPAAA clade</taxon>
        <taxon>Hologalegina</taxon>
        <taxon>robinioid clade</taxon>
        <taxon>Loteae</taxon>
        <taxon>Lotus</taxon>
    </lineage>
</organism>
<dbReference type="PANTHER" id="PTHR45670">
    <property type="entry name" value="E3 UBIQUITIN-PROTEIN LIGASE TRIP12"/>
    <property type="match status" value="1"/>
</dbReference>
<dbReference type="GO" id="GO:0061630">
    <property type="term" value="F:ubiquitin protein ligase activity"/>
    <property type="evidence" value="ECO:0007669"/>
    <property type="project" value="UniProtKB-EC"/>
</dbReference>
<dbReference type="SMART" id="SM00119">
    <property type="entry name" value="HECTc"/>
    <property type="match status" value="1"/>
</dbReference>
<dbReference type="EMBL" id="BT144269">
    <property type="protein sequence ID" value="AFK44063.1"/>
    <property type="molecule type" value="mRNA"/>
</dbReference>
<comment type="similarity">
    <text evidence="2">Belongs to the UPL family. K-HECT subfamily.</text>
</comment>
<dbReference type="PROSITE" id="PS50237">
    <property type="entry name" value="HECT"/>
    <property type="match status" value="1"/>
</dbReference>
<evidence type="ECO:0000256" key="6">
    <source>
        <dbReference type="PROSITE-ProRule" id="PRU00104"/>
    </source>
</evidence>
<dbReference type="PANTHER" id="PTHR45670:SF1">
    <property type="entry name" value="E3 UBIQUITIN-PROTEIN LIGASE HECTD1"/>
    <property type="match status" value="1"/>
</dbReference>
<protein>
    <recommendedName>
        <fullName evidence="3">HECT-type E3 ubiquitin transferase</fullName>
        <ecNumber evidence="3">2.3.2.26</ecNumber>
    </recommendedName>
</protein>
<dbReference type="EC" id="2.3.2.26" evidence="3"/>
<evidence type="ECO:0000256" key="5">
    <source>
        <dbReference type="ARBA" id="ARBA00022786"/>
    </source>
</evidence>
<reference evidence="8" key="1">
    <citation type="submission" date="2012-05" db="EMBL/GenBank/DDBJ databases">
        <authorList>
            <person name="Krishnakumar V."/>
            <person name="Cheung F."/>
            <person name="Xiao Y."/>
            <person name="Chan A."/>
            <person name="Moskal W.A."/>
            <person name="Town C.D."/>
        </authorList>
    </citation>
    <scope>NUCLEOTIDE SEQUENCE</scope>
</reference>
<proteinExistence type="evidence at transcript level"/>
<dbReference type="GO" id="GO:0000209">
    <property type="term" value="P:protein polyubiquitination"/>
    <property type="evidence" value="ECO:0007669"/>
    <property type="project" value="TreeGrafter"/>
</dbReference>
<feature type="domain" description="HECT" evidence="7">
    <location>
        <begin position="1"/>
        <end position="168"/>
    </location>
</feature>
<keyword evidence="4" id="KW-0808">Transferase</keyword>
<feature type="active site" description="Glycyl thioester intermediate" evidence="6">
    <location>
        <position position="135"/>
    </location>
</feature>
<dbReference type="SUPFAM" id="SSF56204">
    <property type="entry name" value="Hect, E3 ligase catalytic domain"/>
    <property type="match status" value="1"/>
</dbReference>
<dbReference type="InterPro" id="IPR045322">
    <property type="entry name" value="HECTD1/TRIP12-like"/>
</dbReference>
<evidence type="ECO:0000256" key="1">
    <source>
        <dbReference type="ARBA" id="ARBA00000885"/>
    </source>
</evidence>
<dbReference type="GO" id="GO:0043161">
    <property type="term" value="P:proteasome-mediated ubiquitin-dependent protein catabolic process"/>
    <property type="evidence" value="ECO:0007669"/>
    <property type="project" value="TreeGrafter"/>
</dbReference>
<evidence type="ECO:0000256" key="2">
    <source>
        <dbReference type="ARBA" id="ARBA00006331"/>
    </source>
</evidence>
<evidence type="ECO:0000256" key="4">
    <source>
        <dbReference type="ARBA" id="ARBA00022679"/>
    </source>
</evidence>
<accession>I3SUX1</accession>
<dbReference type="FunFam" id="3.30.2410.10:FF:000007">
    <property type="entry name" value="Putative E3 ubiquitin-protein ligase HECTD1"/>
    <property type="match status" value="1"/>
</dbReference>
<comment type="catalytic activity">
    <reaction evidence="1">
        <text>S-ubiquitinyl-[E2 ubiquitin-conjugating enzyme]-L-cysteine + [acceptor protein]-L-lysine = [E2 ubiquitin-conjugating enzyme]-L-cysteine + N(6)-ubiquitinyl-[acceptor protein]-L-lysine.</text>
        <dbReference type="EC" id="2.3.2.26"/>
    </reaction>
</comment>
<evidence type="ECO:0000313" key="8">
    <source>
        <dbReference type="EMBL" id="AFK44063.1"/>
    </source>
</evidence>
<name>I3SUX1_LOTJA</name>
<evidence type="ECO:0000256" key="3">
    <source>
        <dbReference type="ARBA" id="ARBA00012485"/>
    </source>
</evidence>
<dbReference type="Gene3D" id="3.30.2410.10">
    <property type="entry name" value="Hect, E3 ligase catalytic domain"/>
    <property type="match status" value="1"/>
</dbReference>
<dbReference type="InterPro" id="IPR035983">
    <property type="entry name" value="Hect_E3_ubiquitin_ligase"/>
</dbReference>
<dbReference type="AlphaFoldDB" id="I3SUX1"/>